<protein>
    <recommendedName>
        <fullName evidence="4">CU044_5270 family protein</fullName>
    </recommendedName>
</protein>
<reference evidence="2 3" key="1">
    <citation type="submission" date="2020-04" db="EMBL/GenBank/DDBJ databases">
        <title>Phylogenetic Diversity and Antibacterial Activity against Ralstonia solanacearum of Endophytic Actinomycete Isolated from Moss.</title>
        <authorList>
            <person name="Zhuang X."/>
        </authorList>
    </citation>
    <scope>NUCLEOTIDE SEQUENCE [LARGE SCALE GENOMIC DNA]</scope>
    <source>
        <strain evidence="2 3">LD120</strain>
    </source>
</reference>
<dbReference type="Proteomes" id="UP000772196">
    <property type="component" value="Unassembled WGS sequence"/>
</dbReference>
<dbReference type="InterPro" id="IPR047789">
    <property type="entry name" value="CU044_5270-like"/>
</dbReference>
<evidence type="ECO:0008006" key="4">
    <source>
        <dbReference type="Google" id="ProtNLM"/>
    </source>
</evidence>
<proteinExistence type="predicted"/>
<feature type="region of interest" description="Disordered" evidence="1">
    <location>
        <begin position="49"/>
        <end position="72"/>
    </location>
</feature>
<accession>A0ABX1H653</accession>
<evidence type="ECO:0000256" key="1">
    <source>
        <dbReference type="SAM" id="MobiDB-lite"/>
    </source>
</evidence>
<dbReference type="NCBIfam" id="NF038083">
    <property type="entry name" value="CU044_5270_fam"/>
    <property type="match status" value="1"/>
</dbReference>
<dbReference type="EMBL" id="JAAWWP010000008">
    <property type="protein sequence ID" value="NKI42709.1"/>
    <property type="molecule type" value="Genomic_DNA"/>
</dbReference>
<evidence type="ECO:0000313" key="3">
    <source>
        <dbReference type="Proteomes" id="UP000772196"/>
    </source>
</evidence>
<name>A0ABX1H653_9ACTN</name>
<organism evidence="2 3">
    <name type="scientific">Streptomyces physcomitrii</name>
    <dbReference type="NCBI Taxonomy" id="2724184"/>
    <lineage>
        <taxon>Bacteria</taxon>
        <taxon>Bacillati</taxon>
        <taxon>Actinomycetota</taxon>
        <taxon>Actinomycetes</taxon>
        <taxon>Kitasatosporales</taxon>
        <taxon>Streptomycetaceae</taxon>
        <taxon>Streptomyces</taxon>
    </lineage>
</organism>
<feature type="compositionally biased region" description="Basic and acidic residues" evidence="1">
    <location>
        <begin position="49"/>
        <end position="59"/>
    </location>
</feature>
<keyword evidence="3" id="KW-1185">Reference proteome</keyword>
<evidence type="ECO:0000313" key="2">
    <source>
        <dbReference type="EMBL" id="NKI42709.1"/>
    </source>
</evidence>
<gene>
    <name evidence="2" type="ORF">HFV08_15985</name>
</gene>
<comment type="caution">
    <text evidence="2">The sequence shown here is derived from an EMBL/GenBank/DDBJ whole genome shotgun (WGS) entry which is preliminary data.</text>
</comment>
<dbReference type="RefSeq" id="WP_168540008.1">
    <property type="nucleotide sequence ID" value="NZ_JAAWWP010000008.1"/>
</dbReference>
<sequence>MNASGSEPGRDELARLARLLPPPAERDVPSGPYLHHKDRLMTLIDIDDDTARSRSRGEGRVPTGAGARTSAPGLLGRVRGRLPRPALWMPATALALAGAVVFGLAGGGSSGGGADSGTEAGRQGGADNAVVLLDQIAAVAAKSPATPVRDDQLVYVKSLTAGAEGGPDGVFTPGKLHPREVWMSQRPGPVKRLGVIYEEGEYVPLRELLPPGSPGVPAGAYRPTYRWLSSLPTEPGALLRELYRITKPEEGREKAQTVFEQIGELLDDTVMPPRNAAALYKAAARIPGVTKIEDAVDPAGRHGVAVSRTDKRALVATEWVFDRDSLAYLGERSYLTEDTRAGEKGTVMEETAVLRRALVDEYRQRP</sequence>